<dbReference type="InterPro" id="IPR012878">
    <property type="entry name" value="Beta-AFase-like_GH127_cat"/>
</dbReference>
<evidence type="ECO:0000259" key="1">
    <source>
        <dbReference type="Pfam" id="PF07944"/>
    </source>
</evidence>
<accession>A0A9P7L7C2</accession>
<reference evidence="2" key="2">
    <citation type="submission" date="2020-10" db="EMBL/GenBank/DDBJ databases">
        <authorList>
            <person name="Peck L.D."/>
            <person name="Nowell R.W."/>
            <person name="Flood J."/>
            <person name="Ryan M.J."/>
            <person name="Barraclough T.G."/>
        </authorList>
    </citation>
    <scope>NUCLEOTIDE SEQUENCE</scope>
    <source>
        <strain evidence="2">IMI 127659i</strain>
    </source>
</reference>
<dbReference type="Proteomes" id="UP000750502">
    <property type="component" value="Unassembled WGS sequence"/>
</dbReference>
<dbReference type="OrthoDB" id="5015292at2759"/>
<dbReference type="Pfam" id="PF07944">
    <property type="entry name" value="Beta-AFase-like_GH127_cat"/>
    <property type="match status" value="1"/>
</dbReference>
<comment type="caution">
    <text evidence="2">The sequence shown here is derived from an EMBL/GenBank/DDBJ whole genome shotgun (WGS) entry which is preliminary data.</text>
</comment>
<evidence type="ECO:0000313" key="2">
    <source>
        <dbReference type="EMBL" id="KAG5767117.1"/>
    </source>
</evidence>
<dbReference type="PANTHER" id="PTHR43465:SF2">
    <property type="entry name" value="DUF1680 DOMAIN PROTEIN (AFU_ORTHOLOGUE AFUA_1G08910)"/>
    <property type="match status" value="1"/>
</dbReference>
<gene>
    <name evidence="2" type="ORF">H9Q72_004843</name>
</gene>
<dbReference type="InterPro" id="IPR049174">
    <property type="entry name" value="Beta-AFase-like"/>
</dbReference>
<protein>
    <recommendedName>
        <fullName evidence="1">Non-reducing end beta-L-arabinofuranosidase-like GH127 catalytic domain-containing protein</fullName>
    </recommendedName>
</protein>
<dbReference type="AlphaFoldDB" id="A0A9P7L7C2"/>
<dbReference type="PANTHER" id="PTHR43465">
    <property type="entry name" value="DUF1680 DOMAIN PROTEIN (AFU_ORTHOLOGUE AFUA_1G08910)"/>
    <property type="match status" value="1"/>
</dbReference>
<sequence length="250" mass="29063">MWPVPCYLFWDSDITKWIEGACYFLADLDEYDEGVDQSVRELVDMISSAQQQDGYLNVHYTVVELRKRWTNIRDVHGVGRRINPVTYRRLTWWHRYNAGHLIEAAITHKEYYKNNPLLEPIEKYASLVKKGYISLRPSYLSENPQFSLYIHRFEPRFISPHPTHQHNISLARGPIFYCVEDFDNPSESNRFKGVFIRTDSSVTEEKVVDEASGEEYVAMQAKGWKQSPSALGSLSLSLETAESVNLFFVP</sequence>
<reference evidence="2" key="1">
    <citation type="journal article" date="2020" name="bioRxiv">
        <title>Historical genomics reveals the evolutionary mechanisms behind multiple outbreaks of the host-specific coffee wilt pathogen Fusarium xylarioides.</title>
        <authorList>
            <person name="Peck D."/>
            <person name="Nowell R.W."/>
            <person name="Flood J."/>
            <person name="Ryan M.J."/>
            <person name="Barraclough T.G."/>
        </authorList>
    </citation>
    <scope>NUCLEOTIDE SEQUENCE</scope>
    <source>
        <strain evidence="2">IMI 127659i</strain>
    </source>
</reference>
<evidence type="ECO:0000313" key="3">
    <source>
        <dbReference type="Proteomes" id="UP000750502"/>
    </source>
</evidence>
<feature type="domain" description="Non-reducing end beta-L-arabinofuranosidase-like GH127 catalytic" evidence="1">
    <location>
        <begin position="8"/>
        <end position="134"/>
    </location>
</feature>
<dbReference type="EMBL" id="JADFTT010000131">
    <property type="protein sequence ID" value="KAG5767117.1"/>
    <property type="molecule type" value="Genomic_DNA"/>
</dbReference>
<keyword evidence="3" id="KW-1185">Reference proteome</keyword>
<name>A0A9P7L7C2_9HYPO</name>
<proteinExistence type="predicted"/>
<organism evidence="2 3">
    <name type="scientific">Fusarium xylarioides</name>
    <dbReference type="NCBI Taxonomy" id="221167"/>
    <lineage>
        <taxon>Eukaryota</taxon>
        <taxon>Fungi</taxon>
        <taxon>Dikarya</taxon>
        <taxon>Ascomycota</taxon>
        <taxon>Pezizomycotina</taxon>
        <taxon>Sordariomycetes</taxon>
        <taxon>Hypocreomycetidae</taxon>
        <taxon>Hypocreales</taxon>
        <taxon>Nectriaceae</taxon>
        <taxon>Fusarium</taxon>
        <taxon>Fusarium fujikuroi species complex</taxon>
    </lineage>
</organism>